<dbReference type="EMBL" id="JAGTXO010000050">
    <property type="protein sequence ID" value="KAG8458540.1"/>
    <property type="molecule type" value="Genomic_DNA"/>
</dbReference>
<organism evidence="1 2">
    <name type="scientific">Diacronema lutheri</name>
    <name type="common">Unicellular marine alga</name>
    <name type="synonym">Monochrysis lutheri</name>
    <dbReference type="NCBI Taxonomy" id="2081491"/>
    <lineage>
        <taxon>Eukaryota</taxon>
        <taxon>Haptista</taxon>
        <taxon>Haptophyta</taxon>
        <taxon>Pavlovophyceae</taxon>
        <taxon>Pavlovales</taxon>
        <taxon>Pavlovaceae</taxon>
        <taxon>Diacronema</taxon>
    </lineage>
</organism>
<evidence type="ECO:0000313" key="1">
    <source>
        <dbReference type="EMBL" id="KAG8458540.1"/>
    </source>
</evidence>
<accession>A0A8J6C5X8</accession>
<reference evidence="1" key="1">
    <citation type="submission" date="2021-05" db="EMBL/GenBank/DDBJ databases">
        <title>The genome of the haptophyte Pavlova lutheri (Diacronema luteri, Pavlovales) - a model for lipid biosynthesis in eukaryotic algae.</title>
        <authorList>
            <person name="Hulatt C.J."/>
            <person name="Posewitz M.C."/>
        </authorList>
    </citation>
    <scope>NUCLEOTIDE SEQUENCE</scope>
    <source>
        <strain evidence="1">NIVA-4/92</strain>
    </source>
</reference>
<protein>
    <submittedName>
        <fullName evidence="1">Uncharacterized protein</fullName>
    </submittedName>
</protein>
<dbReference type="AlphaFoldDB" id="A0A8J6C5X8"/>
<comment type="caution">
    <text evidence="1">The sequence shown here is derived from an EMBL/GenBank/DDBJ whole genome shotgun (WGS) entry which is preliminary data.</text>
</comment>
<proteinExistence type="predicted"/>
<keyword evidence="2" id="KW-1185">Reference proteome</keyword>
<dbReference type="Proteomes" id="UP000751190">
    <property type="component" value="Unassembled WGS sequence"/>
</dbReference>
<evidence type="ECO:0000313" key="2">
    <source>
        <dbReference type="Proteomes" id="UP000751190"/>
    </source>
</evidence>
<gene>
    <name evidence="1" type="ORF">KFE25_003075</name>
</gene>
<sequence length="100" mass="10814">MATTHPHAHLYFKQKAITASLRTAVRCSQWLPEGPYDLPIQLGTGEVKMMTIGEVQPAQPKRDFGDGIAGPPSSKRHVAHFVGAKLEPQLHSTVASASTQ</sequence>
<name>A0A8J6C5X8_DIALT</name>